<evidence type="ECO:0000256" key="1">
    <source>
        <dbReference type="SAM" id="SignalP"/>
    </source>
</evidence>
<dbReference type="Proteomes" id="UP000680638">
    <property type="component" value="Unassembled WGS sequence"/>
</dbReference>
<evidence type="ECO:0000313" key="2">
    <source>
        <dbReference type="EMBL" id="GIO67179.1"/>
    </source>
</evidence>
<organism evidence="2 3">
    <name type="scientific">Paenibacillus cookii</name>
    <dbReference type="NCBI Taxonomy" id="157839"/>
    <lineage>
        <taxon>Bacteria</taxon>
        <taxon>Bacillati</taxon>
        <taxon>Bacillota</taxon>
        <taxon>Bacilli</taxon>
        <taxon>Bacillales</taxon>
        <taxon>Paenibacillaceae</taxon>
        <taxon>Paenibacillus</taxon>
    </lineage>
</organism>
<keyword evidence="1" id="KW-0732">Signal</keyword>
<accession>A0ABQ4LV95</accession>
<dbReference type="EMBL" id="BORW01000008">
    <property type="protein sequence ID" value="GIO67179.1"/>
    <property type="molecule type" value="Genomic_DNA"/>
</dbReference>
<name>A0ABQ4LV95_9BACL</name>
<dbReference type="RefSeq" id="WP_036711143.1">
    <property type="nucleotide sequence ID" value="NZ_BORW01000008.1"/>
</dbReference>
<protein>
    <submittedName>
        <fullName evidence="2">Uncharacterized protein</fullName>
    </submittedName>
</protein>
<evidence type="ECO:0000313" key="3">
    <source>
        <dbReference type="Proteomes" id="UP000680638"/>
    </source>
</evidence>
<reference evidence="2 3" key="1">
    <citation type="submission" date="2021-03" db="EMBL/GenBank/DDBJ databases">
        <title>Antimicrobial resistance genes in bacteria isolated from Japanese honey, and their potential for conferring macrolide and lincosamide resistance in the American foulbrood pathogen Paenibacillus larvae.</title>
        <authorList>
            <person name="Okamoto M."/>
            <person name="Kumagai M."/>
            <person name="Kanamori H."/>
            <person name="Takamatsu D."/>
        </authorList>
    </citation>
    <scope>NUCLEOTIDE SEQUENCE [LARGE SCALE GENOMIC DNA]</scope>
    <source>
        <strain evidence="2 3">J21TS3</strain>
    </source>
</reference>
<keyword evidence="3" id="KW-1185">Reference proteome</keyword>
<feature type="signal peptide" evidence="1">
    <location>
        <begin position="1"/>
        <end position="28"/>
    </location>
</feature>
<comment type="caution">
    <text evidence="2">The sequence shown here is derived from an EMBL/GenBank/DDBJ whole genome shotgun (WGS) entry which is preliminary data.</text>
</comment>
<gene>
    <name evidence="2" type="ORF">J21TS3_20000</name>
</gene>
<sequence>MFMMFTKKMAILISMILGIVLFSNQSFANSNVMLPQIDTTDIFVLNESTVVLLDRVSNKVDLVDVKTNNSINLSSDSNPILDLGVIKNPEKFILLKKISPTKITKSVFSFKGNLLSKTEIPMKDTGDKLKWVAPTGKVNERIMVQTKNVFNLYEYPWKKPTVTYNAQVVDKGYESVSVMDWDFEKYPNLAIKYVGQGIGIDDYFLKTINLYTKKESFFKDFNTDFQFKFLGNKLSIFNSYTYQSVLASANRPKPTDSQVFYRIINVSTNNKIKSLQSFFNEDKDKESGWVTVFNNSQLFVGDLAKQTWSLYSSTGESILKNQKWAMGSKFISYNSNLKVAYFLEYKDGKTIISSYPASVK</sequence>
<proteinExistence type="predicted"/>
<feature type="chain" id="PRO_5045434589" evidence="1">
    <location>
        <begin position="29"/>
        <end position="360"/>
    </location>
</feature>